<accession>A0A7W1WTR4</accession>
<dbReference type="GO" id="GO:0090563">
    <property type="term" value="F:protein-phosphocysteine-sugar phosphotransferase activity"/>
    <property type="evidence" value="ECO:0007669"/>
    <property type="project" value="TreeGrafter"/>
</dbReference>
<evidence type="ECO:0000256" key="12">
    <source>
        <dbReference type="SAM" id="Phobius"/>
    </source>
</evidence>
<evidence type="ECO:0000256" key="5">
    <source>
        <dbReference type="ARBA" id="ARBA00022679"/>
    </source>
</evidence>
<feature type="domain" description="PTS EIIB type-1" evidence="13">
    <location>
        <begin position="408"/>
        <end position="488"/>
    </location>
</feature>
<gene>
    <name evidence="15" type="ORF">H1191_16225</name>
</gene>
<name>A0A7W1WTR4_9BACL</name>
<comment type="subcellular location">
    <subcellularLocation>
        <location evidence="1">Cell membrane</location>
        <topology evidence="1">Multi-pass membrane protein</topology>
    </subcellularLocation>
</comment>
<evidence type="ECO:0000256" key="7">
    <source>
        <dbReference type="ARBA" id="ARBA00022692"/>
    </source>
</evidence>
<dbReference type="InterPro" id="IPR013013">
    <property type="entry name" value="PTS_EIIC_1"/>
</dbReference>
<comment type="caution">
    <text evidence="15">The sequence shown here is derived from an EMBL/GenBank/DDBJ whole genome shotgun (WGS) entry which is preliminary data.</text>
</comment>
<dbReference type="EMBL" id="JACEIQ010000019">
    <property type="protein sequence ID" value="MBA4495838.1"/>
    <property type="molecule type" value="Genomic_DNA"/>
</dbReference>
<dbReference type="NCBIfam" id="TIGR01998">
    <property type="entry name" value="PTS-II-BC-nag"/>
    <property type="match status" value="1"/>
</dbReference>
<dbReference type="Proteomes" id="UP000535491">
    <property type="component" value="Unassembled WGS sequence"/>
</dbReference>
<dbReference type="NCBIfam" id="TIGR00826">
    <property type="entry name" value="EIIB_glc"/>
    <property type="match status" value="1"/>
</dbReference>
<dbReference type="GO" id="GO:0009401">
    <property type="term" value="P:phosphoenolpyruvate-dependent sugar phosphotransferase system"/>
    <property type="evidence" value="ECO:0007669"/>
    <property type="project" value="UniProtKB-KW"/>
</dbReference>
<protein>
    <submittedName>
        <fullName evidence="15">PTS transporter subunit EIIC</fullName>
    </submittedName>
</protein>
<dbReference type="GO" id="GO:0015764">
    <property type="term" value="P:N-acetylglucosamine transport"/>
    <property type="evidence" value="ECO:0007669"/>
    <property type="project" value="TreeGrafter"/>
</dbReference>
<keyword evidence="4" id="KW-0762">Sugar transport</keyword>
<keyword evidence="16" id="KW-1185">Reference proteome</keyword>
<evidence type="ECO:0000259" key="14">
    <source>
        <dbReference type="PROSITE" id="PS51103"/>
    </source>
</evidence>
<dbReference type="Gene3D" id="3.30.1360.60">
    <property type="entry name" value="Glucose permease domain IIB"/>
    <property type="match status" value="1"/>
</dbReference>
<dbReference type="PROSITE" id="PS51103">
    <property type="entry name" value="PTS_EIIC_TYPE_1"/>
    <property type="match status" value="1"/>
</dbReference>
<dbReference type="GO" id="GO:0019866">
    <property type="term" value="C:organelle inner membrane"/>
    <property type="evidence" value="ECO:0007669"/>
    <property type="project" value="InterPro"/>
</dbReference>
<evidence type="ECO:0000256" key="9">
    <source>
        <dbReference type="ARBA" id="ARBA00022989"/>
    </source>
</evidence>
<dbReference type="GO" id="GO:0016301">
    <property type="term" value="F:kinase activity"/>
    <property type="evidence" value="ECO:0007669"/>
    <property type="project" value="UniProtKB-KW"/>
</dbReference>
<keyword evidence="8" id="KW-0418">Kinase</keyword>
<organism evidence="15 16">
    <name type="scientific">Paenactinomyces guangxiensis</name>
    <dbReference type="NCBI Taxonomy" id="1490290"/>
    <lineage>
        <taxon>Bacteria</taxon>
        <taxon>Bacillati</taxon>
        <taxon>Bacillota</taxon>
        <taxon>Bacilli</taxon>
        <taxon>Bacillales</taxon>
        <taxon>Thermoactinomycetaceae</taxon>
        <taxon>Paenactinomyces</taxon>
    </lineage>
</organism>
<feature type="transmembrane region" description="Helical" evidence="12">
    <location>
        <begin position="249"/>
        <end position="271"/>
    </location>
</feature>
<keyword evidence="2" id="KW-0813">Transport</keyword>
<dbReference type="FunFam" id="3.30.1360.60:FF:000001">
    <property type="entry name" value="PTS system glucose-specific IIBC component PtsG"/>
    <property type="match status" value="1"/>
</dbReference>
<evidence type="ECO:0000256" key="4">
    <source>
        <dbReference type="ARBA" id="ARBA00022597"/>
    </source>
</evidence>
<feature type="transmembrane region" description="Helical" evidence="12">
    <location>
        <begin position="117"/>
        <end position="135"/>
    </location>
</feature>
<dbReference type="RefSeq" id="WP_181753708.1">
    <property type="nucleotide sequence ID" value="NZ_JACEIQ010000019.1"/>
</dbReference>
<keyword evidence="3" id="KW-1003">Cell membrane</keyword>
<dbReference type="InterPro" id="IPR001996">
    <property type="entry name" value="PTS_IIB_1"/>
</dbReference>
<dbReference type="GO" id="GO:0005886">
    <property type="term" value="C:plasma membrane"/>
    <property type="evidence" value="ECO:0007669"/>
    <property type="project" value="UniProtKB-SubCell"/>
</dbReference>
<dbReference type="InterPro" id="IPR018113">
    <property type="entry name" value="PTrfase_EIIB_Cys"/>
</dbReference>
<evidence type="ECO:0000256" key="6">
    <source>
        <dbReference type="ARBA" id="ARBA00022683"/>
    </source>
</evidence>
<feature type="transmembrane region" description="Helical" evidence="12">
    <location>
        <begin position="26"/>
        <end position="46"/>
    </location>
</feature>
<evidence type="ECO:0000256" key="2">
    <source>
        <dbReference type="ARBA" id="ARBA00022448"/>
    </source>
</evidence>
<keyword evidence="9 12" id="KW-1133">Transmembrane helix</keyword>
<evidence type="ECO:0000256" key="10">
    <source>
        <dbReference type="ARBA" id="ARBA00023136"/>
    </source>
</evidence>
<keyword evidence="6" id="KW-0598">Phosphotransferase system</keyword>
<dbReference type="SUPFAM" id="SSF55604">
    <property type="entry name" value="Glucose permease domain IIB"/>
    <property type="match status" value="1"/>
</dbReference>
<dbReference type="PANTHER" id="PTHR30009:SF4">
    <property type="entry name" value="PTS SYSTEM N-ACETYLGLUCOSAMINE-SPECIFIC EIICBA COMPONENT"/>
    <property type="match status" value="1"/>
</dbReference>
<evidence type="ECO:0000256" key="8">
    <source>
        <dbReference type="ARBA" id="ARBA00022777"/>
    </source>
</evidence>
<feature type="transmembrane region" description="Helical" evidence="12">
    <location>
        <begin position="359"/>
        <end position="379"/>
    </location>
</feature>
<dbReference type="InterPro" id="IPR036878">
    <property type="entry name" value="Glu_permease_IIB"/>
</dbReference>
<dbReference type="PANTHER" id="PTHR30009">
    <property type="entry name" value="CYTOCHROME C-TYPE SYNTHESIS PROTEIN AND PTS TRANSMEMBRANE COMPONENT"/>
    <property type="match status" value="1"/>
</dbReference>
<dbReference type="InterPro" id="IPR050429">
    <property type="entry name" value="PTS_Glucose_EIICBA"/>
</dbReference>
<evidence type="ECO:0000313" key="15">
    <source>
        <dbReference type="EMBL" id="MBA4495838.1"/>
    </source>
</evidence>
<evidence type="ECO:0000313" key="16">
    <source>
        <dbReference type="Proteomes" id="UP000535491"/>
    </source>
</evidence>
<feature type="active site" description="Phosphocysteine intermediate; for EIIB activity" evidence="11">
    <location>
        <position position="430"/>
    </location>
</feature>
<keyword evidence="7 12" id="KW-0812">Transmembrane</keyword>
<feature type="transmembrane region" description="Helical" evidence="12">
    <location>
        <begin position="283"/>
        <end position="300"/>
    </location>
</feature>
<keyword evidence="5" id="KW-0808">Transferase</keyword>
<feature type="transmembrane region" description="Helical" evidence="12">
    <location>
        <begin position="78"/>
        <end position="105"/>
    </location>
</feature>
<keyword evidence="10 12" id="KW-0472">Membrane</keyword>
<dbReference type="PROSITE" id="PS51098">
    <property type="entry name" value="PTS_EIIB_TYPE_1"/>
    <property type="match status" value="1"/>
</dbReference>
<feature type="transmembrane region" description="Helical" evidence="12">
    <location>
        <begin position="155"/>
        <end position="175"/>
    </location>
</feature>
<feature type="domain" description="PTS EIIC type-1" evidence="14">
    <location>
        <begin position="13"/>
        <end position="391"/>
    </location>
</feature>
<evidence type="ECO:0000259" key="13">
    <source>
        <dbReference type="PROSITE" id="PS51098"/>
    </source>
</evidence>
<dbReference type="Pfam" id="PF00367">
    <property type="entry name" value="PTS_EIIB"/>
    <property type="match status" value="1"/>
</dbReference>
<proteinExistence type="predicted"/>
<evidence type="ECO:0000256" key="3">
    <source>
        <dbReference type="ARBA" id="ARBA00022475"/>
    </source>
</evidence>
<dbReference type="PROSITE" id="PS01035">
    <property type="entry name" value="PTS_EIIB_TYPE_1_CYS"/>
    <property type="match status" value="1"/>
</dbReference>
<dbReference type="InterPro" id="IPR003352">
    <property type="entry name" value="PTS_EIIC"/>
</dbReference>
<feature type="transmembrane region" description="Helical" evidence="12">
    <location>
        <begin position="306"/>
        <end position="330"/>
    </location>
</feature>
<dbReference type="InterPro" id="IPR010974">
    <property type="entry name" value="PTS_IIBC_nag"/>
</dbReference>
<dbReference type="CDD" id="cd00212">
    <property type="entry name" value="PTS_IIB_glc"/>
    <property type="match status" value="1"/>
</dbReference>
<reference evidence="15 16" key="1">
    <citation type="submission" date="2020-07" db="EMBL/GenBank/DDBJ databases">
        <authorList>
            <person name="Feng H."/>
        </authorList>
    </citation>
    <scope>NUCLEOTIDE SEQUENCE [LARGE SCALE GENOMIC DNA]</scope>
    <source>
        <strain evidence="16">s-10</strain>
    </source>
</reference>
<evidence type="ECO:0000256" key="1">
    <source>
        <dbReference type="ARBA" id="ARBA00004651"/>
    </source>
</evidence>
<dbReference type="AlphaFoldDB" id="A0A7W1WTR4"/>
<dbReference type="GO" id="GO:0015572">
    <property type="term" value="F:N-acetylglucosamine transmembrane transporter activity"/>
    <property type="evidence" value="ECO:0007669"/>
    <property type="project" value="InterPro"/>
</dbReference>
<evidence type="ECO:0000256" key="11">
    <source>
        <dbReference type="PROSITE-ProRule" id="PRU00421"/>
    </source>
</evidence>
<dbReference type="Pfam" id="PF02378">
    <property type="entry name" value="PTS_EIIC"/>
    <property type="match status" value="1"/>
</dbReference>
<sequence>MSESGVAQAPKKRNVLGGLQQFGKSLMVPVAVLPAAAILLSIGVMIKNPEFTQEGTTFFFIGDILEKAGNAILSNLPILFAIGIAMGFNGGAGAAALAAVVGYYVLTSVLTIRDENLDMKVFGGIITGLVTAYLYRRYHQIKLPEWLQFFGGKRFVPIITSFAMLLIGIFFMYTWPYVQKPITAAGNWLIDAGPTGLFAYGTLNRLLIPFGLHHILNNIVWFNVGEFTTEAGKVVTGDLTRFFAGDKTAGMFMAGFFPVLMFALPAACLAMIHEAKPSQRTKVAGFLISGALTAFVTGVTEPIEFAFMFLAPVLYLIHAILTGASMAIVYLLGIKHGFGFSAGLFDFLLNLHLSTKGLWLVPIGLIYAAIYYIVFRFAIRKFNLMTPGREEERDDEEEVAAGGTAAESDLAKAVLEAIGGKDNIEQLDACITRLRMTLKDESKLDKDQLKKLGAAGVIQVGKGNFQAVFGTKSEVLKDQILQMMKESK</sequence>
<dbReference type="GO" id="GO:0008982">
    <property type="term" value="F:protein-N(PI)-phosphohistidine-sugar phosphotransferase activity"/>
    <property type="evidence" value="ECO:0007669"/>
    <property type="project" value="InterPro"/>
</dbReference>